<dbReference type="InterPro" id="IPR036388">
    <property type="entry name" value="WH-like_DNA-bd_sf"/>
</dbReference>
<dbReference type="KEGG" id="spha:D3Y57_13605"/>
<name>A0A494TCB7_SPHPE</name>
<evidence type="ECO:0000313" key="1">
    <source>
        <dbReference type="EMBL" id="AYJ86800.1"/>
    </source>
</evidence>
<dbReference type="AlphaFoldDB" id="A0A494TCB7"/>
<gene>
    <name evidence="1" type="ORF">D3Y57_13605</name>
</gene>
<organism evidence="1 2">
    <name type="scientific">Sphingomonas paeninsulae</name>
    <dbReference type="NCBI Taxonomy" id="2319844"/>
    <lineage>
        <taxon>Bacteria</taxon>
        <taxon>Pseudomonadati</taxon>
        <taxon>Pseudomonadota</taxon>
        <taxon>Alphaproteobacteria</taxon>
        <taxon>Sphingomonadales</taxon>
        <taxon>Sphingomonadaceae</taxon>
        <taxon>Sphingomonas</taxon>
    </lineage>
</organism>
<dbReference type="InterPro" id="IPR036390">
    <property type="entry name" value="WH_DNA-bd_sf"/>
</dbReference>
<dbReference type="OrthoDB" id="7594920at2"/>
<keyword evidence="2" id="KW-1185">Reference proteome</keyword>
<sequence>MVDTGVFEAIRSVKKNPSSAWPAAPIEVARTLYRNRRARNRHFDDSLFAEPRWDILLDLFIAEEEGRSISVSSACIGAAVPHATALRHLGMMQRNGLIERRAHPRDARCQQVRITASAATSMHELFADLA</sequence>
<accession>A0A494TCB7</accession>
<dbReference type="SUPFAM" id="SSF46785">
    <property type="entry name" value="Winged helix' DNA-binding domain"/>
    <property type="match status" value="1"/>
</dbReference>
<evidence type="ECO:0008006" key="3">
    <source>
        <dbReference type="Google" id="ProtNLM"/>
    </source>
</evidence>
<protein>
    <recommendedName>
        <fullName evidence="3">HTH marR-type domain-containing protein</fullName>
    </recommendedName>
</protein>
<dbReference type="EMBL" id="CP032829">
    <property type="protein sequence ID" value="AYJ86800.1"/>
    <property type="molecule type" value="Genomic_DNA"/>
</dbReference>
<evidence type="ECO:0000313" key="2">
    <source>
        <dbReference type="Proteomes" id="UP000276254"/>
    </source>
</evidence>
<dbReference type="Gene3D" id="1.10.10.10">
    <property type="entry name" value="Winged helix-like DNA-binding domain superfamily/Winged helix DNA-binding domain"/>
    <property type="match status" value="1"/>
</dbReference>
<dbReference type="Proteomes" id="UP000276254">
    <property type="component" value="Chromosome"/>
</dbReference>
<proteinExistence type="predicted"/>
<reference evidence="1 2" key="1">
    <citation type="submission" date="2018-09" db="EMBL/GenBank/DDBJ databases">
        <title>Sphingomonas peninsula sp. nov., isolated from fildes peninsula, Antarctic soil.</title>
        <authorList>
            <person name="Yingchao G."/>
        </authorList>
    </citation>
    <scope>NUCLEOTIDE SEQUENCE [LARGE SCALE GENOMIC DNA]</scope>
    <source>
        <strain evidence="1 2">YZ-8</strain>
    </source>
</reference>